<sequence length="298" mass="34587">MNRDWLLRFIEYLQIEKGASPHTIENYTLDINDFFHFIEQHLIKSIAAVSHGDIRVYLTELHHKNYARKTVARKISCLRSFWTFLVREELVMKNPFQMVTTPRLEKRLPTFFYEDEMQAIFDVINVENPLGKRNLALVELLYGTGMRVSECVGLNLQDFDRTIGTLLVRGKGRKERYVPVGSFAADTLDVYLSKSRPMILHNDAQDEKALFLSYRGKRLGDRSIRKVLNNLVKDASISSRISPHVLRHTFATHMLNEGADLRTVQELLGHSQLSSTQIYTHVTKDRLREVYRASHPRA</sequence>
<feature type="active site" evidence="10">
    <location>
        <position position="147"/>
    </location>
</feature>
<dbReference type="InterPro" id="IPR010998">
    <property type="entry name" value="Integrase_recombinase_N"/>
</dbReference>
<evidence type="ECO:0000313" key="15">
    <source>
        <dbReference type="Proteomes" id="UP000281498"/>
    </source>
</evidence>
<dbReference type="InterPro" id="IPR044068">
    <property type="entry name" value="CB"/>
</dbReference>
<dbReference type="Pfam" id="PF02899">
    <property type="entry name" value="Phage_int_SAM_1"/>
    <property type="match status" value="1"/>
</dbReference>
<evidence type="ECO:0000256" key="6">
    <source>
        <dbReference type="ARBA" id="ARBA00022908"/>
    </source>
</evidence>
<dbReference type="InterPro" id="IPR011010">
    <property type="entry name" value="DNA_brk_join_enz"/>
</dbReference>
<evidence type="ECO:0000256" key="1">
    <source>
        <dbReference type="ARBA" id="ARBA00004496"/>
    </source>
</evidence>
<protein>
    <recommendedName>
        <fullName evidence="10 11">Tyrosine recombinase XerC</fullName>
    </recommendedName>
</protein>
<feature type="active site" evidence="10">
    <location>
        <position position="171"/>
    </location>
</feature>
<comment type="subcellular location">
    <subcellularLocation>
        <location evidence="1 10">Cytoplasm</location>
    </subcellularLocation>
</comment>
<dbReference type="PROSITE" id="PS51900">
    <property type="entry name" value="CB"/>
    <property type="match status" value="1"/>
</dbReference>
<comment type="caution">
    <text evidence="14">The sequence shown here is derived from an EMBL/GenBank/DDBJ whole genome shotgun (WGS) entry which is preliminary data.</text>
</comment>
<dbReference type="InterPro" id="IPR013762">
    <property type="entry name" value="Integrase-like_cat_sf"/>
</dbReference>
<dbReference type="NCBIfam" id="NF001399">
    <property type="entry name" value="PRK00283.1"/>
    <property type="match status" value="1"/>
</dbReference>
<dbReference type="Proteomes" id="UP000281498">
    <property type="component" value="Unassembled WGS sequence"/>
</dbReference>
<dbReference type="EMBL" id="PDOE01000001">
    <property type="protein sequence ID" value="RKL68986.1"/>
    <property type="molecule type" value="Genomic_DNA"/>
</dbReference>
<keyword evidence="8 10" id="KW-0233">DNA recombination</keyword>
<dbReference type="OrthoDB" id="9801717at2"/>
<organism evidence="14 15">
    <name type="scientific">Salipaludibacillus neizhouensis</name>
    <dbReference type="NCBI Taxonomy" id="885475"/>
    <lineage>
        <taxon>Bacteria</taxon>
        <taxon>Bacillati</taxon>
        <taxon>Bacillota</taxon>
        <taxon>Bacilli</taxon>
        <taxon>Bacillales</taxon>
        <taxon>Bacillaceae</taxon>
    </lineage>
</organism>
<feature type="active site" evidence="10">
    <location>
        <position position="270"/>
    </location>
</feature>
<keyword evidence="3 10" id="KW-0963">Cytoplasm</keyword>
<dbReference type="InterPro" id="IPR011931">
    <property type="entry name" value="Recomb_XerC"/>
</dbReference>
<name>A0A3A9KX11_9BACI</name>
<dbReference type="GO" id="GO:0007059">
    <property type="term" value="P:chromosome segregation"/>
    <property type="evidence" value="ECO:0007669"/>
    <property type="project" value="UniProtKB-UniRule"/>
</dbReference>
<dbReference type="PANTHER" id="PTHR30349:SF77">
    <property type="entry name" value="TYROSINE RECOMBINASE XERC"/>
    <property type="match status" value="1"/>
</dbReference>
<dbReference type="InterPro" id="IPR002104">
    <property type="entry name" value="Integrase_catalytic"/>
</dbReference>
<feature type="active site" evidence="10">
    <location>
        <position position="247"/>
    </location>
</feature>
<dbReference type="GO" id="GO:0051301">
    <property type="term" value="P:cell division"/>
    <property type="evidence" value="ECO:0007669"/>
    <property type="project" value="UniProtKB-UniRule"/>
</dbReference>
<keyword evidence="7 10" id="KW-0238">DNA-binding</keyword>
<evidence type="ECO:0000256" key="11">
    <source>
        <dbReference type="NCBIfam" id="TIGR02224"/>
    </source>
</evidence>
<dbReference type="Gene3D" id="1.10.443.10">
    <property type="entry name" value="Intergrase catalytic core"/>
    <property type="match status" value="1"/>
</dbReference>
<evidence type="ECO:0000259" key="13">
    <source>
        <dbReference type="PROSITE" id="PS51900"/>
    </source>
</evidence>
<dbReference type="PROSITE" id="PS51898">
    <property type="entry name" value="TYR_RECOMBINASE"/>
    <property type="match status" value="1"/>
</dbReference>
<evidence type="ECO:0000256" key="10">
    <source>
        <dbReference type="HAMAP-Rule" id="MF_01808"/>
    </source>
</evidence>
<evidence type="ECO:0000259" key="12">
    <source>
        <dbReference type="PROSITE" id="PS51898"/>
    </source>
</evidence>
<feature type="active site" evidence="10">
    <location>
        <position position="244"/>
    </location>
</feature>
<dbReference type="SUPFAM" id="SSF56349">
    <property type="entry name" value="DNA breaking-rejoining enzymes"/>
    <property type="match status" value="1"/>
</dbReference>
<reference evidence="14 15" key="1">
    <citation type="submission" date="2017-10" db="EMBL/GenBank/DDBJ databases">
        <title>Bacillus sp. nov., a halophilic bacterium isolated from a Keqin Lake.</title>
        <authorList>
            <person name="Wang H."/>
        </authorList>
    </citation>
    <scope>NUCLEOTIDE SEQUENCE [LARGE SCALE GENOMIC DNA]</scope>
    <source>
        <strain evidence="14 15">KCTC 13187</strain>
    </source>
</reference>
<keyword evidence="4 10" id="KW-0132">Cell division</keyword>
<dbReference type="InterPro" id="IPR004107">
    <property type="entry name" value="Integrase_SAM-like_N"/>
</dbReference>
<dbReference type="HAMAP" id="MF_01808">
    <property type="entry name" value="Recomb_XerC_XerD"/>
    <property type="match status" value="1"/>
</dbReference>
<comment type="subunit">
    <text evidence="10">Forms a cyclic heterotetrameric complex composed of two molecules of XerC and two molecules of XerD.</text>
</comment>
<dbReference type="NCBIfam" id="TIGR02224">
    <property type="entry name" value="recomb_XerC"/>
    <property type="match status" value="1"/>
</dbReference>
<evidence type="ECO:0000256" key="8">
    <source>
        <dbReference type="ARBA" id="ARBA00023172"/>
    </source>
</evidence>
<dbReference type="GO" id="GO:0005737">
    <property type="term" value="C:cytoplasm"/>
    <property type="evidence" value="ECO:0007669"/>
    <property type="project" value="UniProtKB-SubCell"/>
</dbReference>
<evidence type="ECO:0000256" key="3">
    <source>
        <dbReference type="ARBA" id="ARBA00022490"/>
    </source>
</evidence>
<evidence type="ECO:0000256" key="7">
    <source>
        <dbReference type="ARBA" id="ARBA00023125"/>
    </source>
</evidence>
<dbReference type="NCBIfam" id="NF040815">
    <property type="entry name" value="recomb_XerA_Arch"/>
    <property type="match status" value="1"/>
</dbReference>
<keyword evidence="5 10" id="KW-0159">Chromosome partition</keyword>
<comment type="similarity">
    <text evidence="2 10">Belongs to the 'phage' integrase family. XerC subfamily.</text>
</comment>
<dbReference type="GO" id="GO:0009037">
    <property type="term" value="F:tyrosine-based site-specific recombinase activity"/>
    <property type="evidence" value="ECO:0007669"/>
    <property type="project" value="UniProtKB-UniRule"/>
</dbReference>
<dbReference type="Pfam" id="PF00589">
    <property type="entry name" value="Phage_integrase"/>
    <property type="match status" value="1"/>
</dbReference>
<evidence type="ECO:0000313" key="14">
    <source>
        <dbReference type="EMBL" id="RKL68986.1"/>
    </source>
</evidence>
<dbReference type="CDD" id="cd00798">
    <property type="entry name" value="INT_XerDC_C"/>
    <property type="match status" value="1"/>
</dbReference>
<keyword evidence="15" id="KW-1185">Reference proteome</keyword>
<accession>A0A3A9KX11</accession>
<dbReference type="GO" id="GO:0006313">
    <property type="term" value="P:DNA transposition"/>
    <property type="evidence" value="ECO:0007669"/>
    <property type="project" value="UniProtKB-UniRule"/>
</dbReference>
<keyword evidence="9 10" id="KW-0131">Cell cycle</keyword>
<comment type="function">
    <text evidence="10">Site-specific tyrosine recombinase, which acts by catalyzing the cutting and rejoining of the recombining DNA molecules. The XerC-XerD complex is essential to convert dimers of the bacterial chromosome into monomers to permit their segregation at cell division. It also contributes to the segregational stability of plasmids.</text>
</comment>
<evidence type="ECO:0000256" key="9">
    <source>
        <dbReference type="ARBA" id="ARBA00023306"/>
    </source>
</evidence>
<dbReference type="GO" id="GO:0003677">
    <property type="term" value="F:DNA binding"/>
    <property type="evidence" value="ECO:0007669"/>
    <property type="project" value="UniProtKB-UniRule"/>
</dbReference>
<feature type="domain" description="Core-binding (CB)" evidence="13">
    <location>
        <begin position="1"/>
        <end position="86"/>
    </location>
</feature>
<dbReference type="InterPro" id="IPR050090">
    <property type="entry name" value="Tyrosine_recombinase_XerCD"/>
</dbReference>
<keyword evidence="6 10" id="KW-0229">DNA integration</keyword>
<proteinExistence type="inferred from homology"/>
<dbReference type="PANTHER" id="PTHR30349">
    <property type="entry name" value="PHAGE INTEGRASE-RELATED"/>
    <property type="match status" value="1"/>
</dbReference>
<dbReference type="RefSeq" id="WP_110936375.1">
    <property type="nucleotide sequence ID" value="NZ_KZ614146.1"/>
</dbReference>
<dbReference type="InterPro" id="IPR023009">
    <property type="entry name" value="Tyrosine_recombinase_XerC/XerD"/>
</dbReference>
<gene>
    <name evidence="10" type="primary">xerC</name>
    <name evidence="14" type="ORF">CR203_02805</name>
</gene>
<feature type="domain" description="Tyr recombinase" evidence="12">
    <location>
        <begin position="107"/>
        <end position="292"/>
    </location>
</feature>
<evidence type="ECO:0000256" key="2">
    <source>
        <dbReference type="ARBA" id="ARBA00006657"/>
    </source>
</evidence>
<evidence type="ECO:0000256" key="5">
    <source>
        <dbReference type="ARBA" id="ARBA00022829"/>
    </source>
</evidence>
<dbReference type="AlphaFoldDB" id="A0A3A9KX11"/>
<evidence type="ECO:0000256" key="4">
    <source>
        <dbReference type="ARBA" id="ARBA00022618"/>
    </source>
</evidence>
<feature type="active site" description="O-(3'-phospho-DNA)-tyrosine intermediate" evidence="10">
    <location>
        <position position="279"/>
    </location>
</feature>
<dbReference type="Gene3D" id="1.10.150.130">
    <property type="match status" value="1"/>
</dbReference>